<dbReference type="Proteomes" id="UP000319578">
    <property type="component" value="Unassembled WGS sequence"/>
</dbReference>
<dbReference type="SUPFAM" id="SSF63411">
    <property type="entry name" value="LuxS/MPP-like metallohydrolase"/>
    <property type="match status" value="2"/>
</dbReference>
<dbReference type="Gene3D" id="3.30.830.10">
    <property type="entry name" value="Metalloenzyme, LuxS/M16 peptidase-like"/>
    <property type="match status" value="2"/>
</dbReference>
<evidence type="ECO:0000313" key="3">
    <source>
        <dbReference type="Proteomes" id="UP000319578"/>
    </source>
</evidence>
<gene>
    <name evidence="2" type="ORF">BRE01_38680</name>
</gene>
<organism evidence="2 3">
    <name type="scientific">Brevibacillus reuszeri</name>
    <dbReference type="NCBI Taxonomy" id="54915"/>
    <lineage>
        <taxon>Bacteria</taxon>
        <taxon>Bacillati</taxon>
        <taxon>Bacillota</taxon>
        <taxon>Bacilli</taxon>
        <taxon>Bacillales</taxon>
        <taxon>Paenibacillaceae</taxon>
        <taxon>Brevibacillus</taxon>
    </lineage>
</organism>
<sequence length="439" mass="50239">MEKGEWDMSGHTTEIAFQSSQINGMNVHILPTAKFKTTTIVTMIEQALSEENVTKTALLAMVMKRATARFPETKRLRAHLDYLYGAIFDVDVMKKGERQILQIYMEVPNEKYLSKDATLLEAAIQFVGDMLTRPLVENGAFLEKYMNQEKETLRKRMESLIDDKMKYANQRVTEEMCKDEPFSLLVQGRVDDLPGITGEDLYSYYKEIMTNNPINMFVVGDVEQQNVSEIIRSQVPLERSDVKGFQVNQEQKQITTEREVIDRLDVGQAKLNIGCRTQITYKDDDYPALLLYNGILGGFPHSKLFVNVREKESLAYYAVSRLESHKGIMMIMSGIDVNKYQRAVEIIKQQLELMEKGTISDEELGLTRATLSNQFRELLDSARGMIDFTYNGVISGRKRQLDELLKAISSVTLDEIKQVADKVKIDTIYLLRDKKGEAQ</sequence>
<keyword evidence="3" id="KW-1185">Reference proteome</keyword>
<dbReference type="InterPro" id="IPR050361">
    <property type="entry name" value="MPP/UQCRC_Complex"/>
</dbReference>
<dbReference type="InterPro" id="IPR011249">
    <property type="entry name" value="Metalloenz_LuxS/M16"/>
</dbReference>
<protein>
    <submittedName>
        <fullName evidence="2">Peptidase M16</fullName>
    </submittedName>
</protein>
<name>A0ABQ0TQM9_9BACL</name>
<proteinExistence type="predicted"/>
<feature type="domain" description="Peptidase M16 C-terminal" evidence="1">
    <location>
        <begin position="196"/>
        <end position="370"/>
    </location>
</feature>
<dbReference type="Pfam" id="PF05193">
    <property type="entry name" value="Peptidase_M16_C"/>
    <property type="match status" value="1"/>
</dbReference>
<dbReference type="NCBIfam" id="NF047422">
    <property type="entry name" value="YfmF_fam"/>
    <property type="match status" value="1"/>
</dbReference>
<dbReference type="EMBL" id="BJON01000015">
    <property type="protein sequence ID" value="GED70166.1"/>
    <property type="molecule type" value="Genomic_DNA"/>
</dbReference>
<reference evidence="2 3" key="1">
    <citation type="submission" date="2019-06" db="EMBL/GenBank/DDBJ databases">
        <title>Whole genome shotgun sequence of Brevibacillus reuszeri NBRC 15719.</title>
        <authorList>
            <person name="Hosoyama A."/>
            <person name="Uohara A."/>
            <person name="Ohji S."/>
            <person name="Ichikawa N."/>
        </authorList>
    </citation>
    <scope>NUCLEOTIDE SEQUENCE [LARGE SCALE GENOMIC DNA]</scope>
    <source>
        <strain evidence="2 3">NBRC 15719</strain>
    </source>
</reference>
<accession>A0ABQ0TQM9</accession>
<evidence type="ECO:0000313" key="2">
    <source>
        <dbReference type="EMBL" id="GED70166.1"/>
    </source>
</evidence>
<comment type="caution">
    <text evidence="2">The sequence shown here is derived from an EMBL/GenBank/DDBJ whole genome shotgun (WGS) entry which is preliminary data.</text>
</comment>
<dbReference type="PANTHER" id="PTHR11851">
    <property type="entry name" value="METALLOPROTEASE"/>
    <property type="match status" value="1"/>
</dbReference>
<dbReference type="PANTHER" id="PTHR11851:SF186">
    <property type="entry name" value="INACTIVE METALLOPROTEASE YMFF-RELATED"/>
    <property type="match status" value="1"/>
</dbReference>
<dbReference type="InterPro" id="IPR007863">
    <property type="entry name" value="Peptidase_M16_C"/>
</dbReference>
<evidence type="ECO:0000259" key="1">
    <source>
        <dbReference type="Pfam" id="PF05193"/>
    </source>
</evidence>